<accession>A0A9W4WDL5</accession>
<name>A0A9W4WDL5_9PEZI</name>
<dbReference type="PANTHER" id="PTHR48107:SF7">
    <property type="entry name" value="RE15974P"/>
    <property type="match status" value="1"/>
</dbReference>
<comment type="similarity">
    <text evidence="1">Belongs to the short-chain dehydrogenases/reductases (SDR) family.</text>
</comment>
<evidence type="ECO:0000313" key="4">
    <source>
        <dbReference type="Proteomes" id="UP001152533"/>
    </source>
</evidence>
<dbReference type="InterPro" id="IPR002347">
    <property type="entry name" value="SDR_fam"/>
</dbReference>
<proteinExistence type="inferred from homology"/>
<keyword evidence="4" id="KW-1185">Reference proteome</keyword>
<keyword evidence="2" id="KW-0560">Oxidoreductase</keyword>
<dbReference type="PRINTS" id="PR00081">
    <property type="entry name" value="GDHRDH"/>
</dbReference>
<evidence type="ECO:0000256" key="2">
    <source>
        <dbReference type="ARBA" id="ARBA00023002"/>
    </source>
</evidence>
<evidence type="ECO:0008006" key="5">
    <source>
        <dbReference type="Google" id="ProtNLM"/>
    </source>
</evidence>
<dbReference type="SUPFAM" id="SSF51735">
    <property type="entry name" value="NAD(P)-binding Rossmann-fold domains"/>
    <property type="match status" value="1"/>
</dbReference>
<dbReference type="EMBL" id="CAMGZC010000229">
    <property type="protein sequence ID" value="CAI0645270.1"/>
    <property type="molecule type" value="Genomic_DNA"/>
</dbReference>
<protein>
    <recommendedName>
        <fullName evidence="5">Short chain dehydrogenase</fullName>
    </recommendedName>
</protein>
<dbReference type="PANTHER" id="PTHR48107">
    <property type="entry name" value="NADPH-DEPENDENT ALDEHYDE REDUCTASE-LIKE PROTEIN, CHLOROPLASTIC-RELATED"/>
    <property type="match status" value="1"/>
</dbReference>
<dbReference type="Proteomes" id="UP001152533">
    <property type="component" value="Unassembled WGS sequence"/>
</dbReference>
<dbReference type="CDD" id="cd05233">
    <property type="entry name" value="SDR_c"/>
    <property type="match status" value="1"/>
</dbReference>
<reference evidence="3" key="1">
    <citation type="submission" date="2022-08" db="EMBL/GenBank/DDBJ databases">
        <authorList>
            <person name="Giroux E."/>
            <person name="Giroux E."/>
        </authorList>
    </citation>
    <scope>NUCLEOTIDE SEQUENCE</scope>
    <source>
        <strain evidence="3">H1091258</strain>
    </source>
</reference>
<evidence type="ECO:0000256" key="1">
    <source>
        <dbReference type="ARBA" id="ARBA00006484"/>
    </source>
</evidence>
<gene>
    <name evidence="3" type="ORF">CGXH109_LOCUS43740</name>
</gene>
<sequence>MNYTVLLRCPATRYRIYTETCRDYKCGTVCYAIYVLDLVNHNNFIMPSSENAIAIQPWSLSGKTALITGASRGIGKAIAIYLARKGLAKIAITYASNKAAAEDTLDQCRAHGIKKAVALQADALDPTAWPKVVKDSIDALDVSEIDILVNNAIWGSFQDFKPAGETTAEDFTKAMIANVYSPVSTIVEFMKHAPKTGGRVINISSVAAREANNDPIITYGACKATLDSYTRSFAGSFAIDTGITFNIVVVGPTATDALVNTMSALPAEFEEKLKASASAAYRMGVPDDVAHIVGFLASDESKWVNGAAVSANGGYRSLLAALG</sequence>
<comment type="caution">
    <text evidence="3">The sequence shown here is derived from an EMBL/GenBank/DDBJ whole genome shotgun (WGS) entry which is preliminary data.</text>
</comment>
<organism evidence="3 4">
    <name type="scientific">Colletotrichum noveboracense</name>
    <dbReference type="NCBI Taxonomy" id="2664923"/>
    <lineage>
        <taxon>Eukaryota</taxon>
        <taxon>Fungi</taxon>
        <taxon>Dikarya</taxon>
        <taxon>Ascomycota</taxon>
        <taxon>Pezizomycotina</taxon>
        <taxon>Sordariomycetes</taxon>
        <taxon>Hypocreomycetidae</taxon>
        <taxon>Glomerellales</taxon>
        <taxon>Glomerellaceae</taxon>
        <taxon>Colletotrichum</taxon>
        <taxon>Colletotrichum gloeosporioides species complex</taxon>
    </lineage>
</organism>
<dbReference type="GO" id="GO:0016614">
    <property type="term" value="F:oxidoreductase activity, acting on CH-OH group of donors"/>
    <property type="evidence" value="ECO:0007669"/>
    <property type="project" value="UniProtKB-ARBA"/>
</dbReference>
<dbReference type="Pfam" id="PF13561">
    <property type="entry name" value="adh_short_C2"/>
    <property type="match status" value="1"/>
</dbReference>
<dbReference type="AlphaFoldDB" id="A0A9W4WDL5"/>
<dbReference type="PRINTS" id="PR00080">
    <property type="entry name" value="SDRFAMILY"/>
</dbReference>
<dbReference type="Gene3D" id="3.40.50.720">
    <property type="entry name" value="NAD(P)-binding Rossmann-like Domain"/>
    <property type="match status" value="1"/>
</dbReference>
<dbReference type="InterPro" id="IPR036291">
    <property type="entry name" value="NAD(P)-bd_dom_sf"/>
</dbReference>
<evidence type="ECO:0000313" key="3">
    <source>
        <dbReference type="EMBL" id="CAI0645270.1"/>
    </source>
</evidence>